<protein>
    <submittedName>
        <fullName evidence="2">Uncharacterized protein</fullName>
    </submittedName>
</protein>
<evidence type="ECO:0000256" key="1">
    <source>
        <dbReference type="SAM" id="MobiDB-lite"/>
    </source>
</evidence>
<feature type="compositionally biased region" description="Basic and acidic residues" evidence="1">
    <location>
        <begin position="118"/>
        <end position="127"/>
    </location>
</feature>
<keyword evidence="3" id="KW-1185">Reference proteome</keyword>
<accession>M1DE08</accession>
<dbReference type="HOGENOM" id="CLU_1725499_0_0_1"/>
<feature type="region of interest" description="Disordered" evidence="1">
    <location>
        <begin position="111"/>
        <end position="138"/>
    </location>
</feature>
<dbReference type="Gramene" id="PGSC0003DMT400087527">
    <property type="protein sequence ID" value="PGSC0003DMT400087527"/>
    <property type="gene ID" value="PGSC0003DMG400037098"/>
</dbReference>
<dbReference type="Proteomes" id="UP000011115">
    <property type="component" value="Unassembled WGS sequence"/>
</dbReference>
<dbReference type="EnsemblPlants" id="PGSC0003DMT400087527">
    <property type="protein sequence ID" value="PGSC0003DMT400087527"/>
    <property type="gene ID" value="PGSC0003DMG400037098"/>
</dbReference>
<evidence type="ECO:0000313" key="3">
    <source>
        <dbReference type="Proteomes" id="UP000011115"/>
    </source>
</evidence>
<sequence length="152" mass="17262">MEVDGSKRTRTPATEVKEEDDATVLGVSRCRCCIHAIDERYTVGSVADAVNVGIIDYRRCEGIMTDDSASIKHIARRISNHDEEEQNQMILNYLEEVKQTLLSNLNQYTKSNSSMRSETSEDMHEAQQIEEEEPTDALKRAEELLAKIRDKA</sequence>
<reference evidence="3" key="1">
    <citation type="journal article" date="2011" name="Nature">
        <title>Genome sequence and analysis of the tuber crop potato.</title>
        <authorList>
            <consortium name="The Potato Genome Sequencing Consortium"/>
        </authorList>
    </citation>
    <scope>NUCLEOTIDE SEQUENCE [LARGE SCALE GENOMIC DNA]</scope>
    <source>
        <strain evidence="3">cv. DM1-3 516 R44</strain>
    </source>
</reference>
<organism evidence="2 3">
    <name type="scientific">Solanum tuberosum</name>
    <name type="common">Potato</name>
    <dbReference type="NCBI Taxonomy" id="4113"/>
    <lineage>
        <taxon>Eukaryota</taxon>
        <taxon>Viridiplantae</taxon>
        <taxon>Streptophyta</taxon>
        <taxon>Embryophyta</taxon>
        <taxon>Tracheophyta</taxon>
        <taxon>Spermatophyta</taxon>
        <taxon>Magnoliopsida</taxon>
        <taxon>eudicotyledons</taxon>
        <taxon>Gunneridae</taxon>
        <taxon>Pentapetalae</taxon>
        <taxon>asterids</taxon>
        <taxon>lamiids</taxon>
        <taxon>Solanales</taxon>
        <taxon>Solanaceae</taxon>
        <taxon>Solanoideae</taxon>
        <taxon>Solaneae</taxon>
        <taxon>Solanum</taxon>
    </lineage>
</organism>
<dbReference type="InParanoid" id="M1DE08"/>
<evidence type="ECO:0000313" key="2">
    <source>
        <dbReference type="EnsemblPlants" id="PGSC0003DMT400087527"/>
    </source>
</evidence>
<dbReference type="PaxDb" id="4113-PGSC0003DMT400087527"/>
<dbReference type="AlphaFoldDB" id="M1DE08"/>
<reference evidence="2" key="2">
    <citation type="submission" date="2015-06" db="UniProtKB">
        <authorList>
            <consortium name="EnsemblPlants"/>
        </authorList>
    </citation>
    <scope>IDENTIFICATION</scope>
    <source>
        <strain evidence="2">DM1-3 516 R44</strain>
    </source>
</reference>
<proteinExistence type="predicted"/>
<name>M1DE08_SOLTU</name>